<dbReference type="EMBL" id="KI894019">
    <property type="protein sequence ID" value="OCF27471.1"/>
    <property type="molecule type" value="Genomic_DNA"/>
</dbReference>
<proteinExistence type="predicted"/>
<dbReference type="RefSeq" id="XP_019048541.1">
    <property type="nucleotide sequence ID" value="XM_019188979.1"/>
</dbReference>
<protein>
    <submittedName>
        <fullName evidence="2">Uncharacterized protein</fullName>
    </submittedName>
</protein>
<evidence type="ECO:0000313" key="2">
    <source>
        <dbReference type="EMBL" id="OCF27471.1"/>
    </source>
</evidence>
<dbReference type="GeneID" id="30206712"/>
<dbReference type="VEuPathDB" id="FungiDB:I302_02313"/>
<feature type="region of interest" description="Disordered" evidence="1">
    <location>
        <begin position="281"/>
        <end position="309"/>
    </location>
</feature>
<keyword evidence="4" id="KW-1185">Reference proteome</keyword>
<reference evidence="2" key="3">
    <citation type="submission" date="2014-01" db="EMBL/GenBank/DDBJ databases">
        <title>Evolution of pathogenesis and genome organization in the Tremellales.</title>
        <authorList>
            <person name="Cuomo C."/>
            <person name="Litvintseva A."/>
            <person name="Heitman J."/>
            <person name="Chen Y."/>
            <person name="Sun S."/>
            <person name="Springer D."/>
            <person name="Dromer F."/>
            <person name="Young S."/>
            <person name="Zeng Q."/>
            <person name="Chapman S."/>
            <person name="Gujja S."/>
            <person name="Saif S."/>
            <person name="Birren B."/>
        </authorList>
    </citation>
    <scope>NUCLEOTIDE SEQUENCE</scope>
    <source>
        <strain evidence="2">CBS 10118</strain>
    </source>
</reference>
<evidence type="ECO:0000313" key="4">
    <source>
        <dbReference type="Proteomes" id="UP000092730"/>
    </source>
</evidence>
<reference evidence="3" key="2">
    <citation type="submission" date="2013-07" db="EMBL/GenBank/DDBJ databases">
        <authorList>
            <consortium name="The Broad Institute Genome Sequencing Platform"/>
            <person name="Cuomo C."/>
            <person name="Litvintseva A."/>
            <person name="Chen Y."/>
            <person name="Heitman J."/>
            <person name="Sun S."/>
            <person name="Springer D."/>
            <person name="Dromer F."/>
            <person name="Young S.K."/>
            <person name="Zeng Q."/>
            <person name="Gargeya S."/>
            <person name="Fitzgerald M."/>
            <person name="Abouelleil A."/>
            <person name="Alvarado L."/>
            <person name="Berlin A.M."/>
            <person name="Chapman S.B."/>
            <person name="Dewar J."/>
            <person name="Goldberg J."/>
            <person name="Griggs A."/>
            <person name="Gujja S."/>
            <person name="Hansen M."/>
            <person name="Howarth C."/>
            <person name="Imamovic A."/>
            <person name="Larimer J."/>
            <person name="McCowan C."/>
            <person name="Murphy C."/>
            <person name="Pearson M."/>
            <person name="Priest M."/>
            <person name="Roberts A."/>
            <person name="Saif S."/>
            <person name="Shea T."/>
            <person name="Sykes S."/>
            <person name="Wortman J."/>
            <person name="Nusbaum C."/>
            <person name="Birren B."/>
        </authorList>
    </citation>
    <scope>NUCLEOTIDE SEQUENCE</scope>
    <source>
        <strain evidence="3">CBS 10118</strain>
    </source>
</reference>
<feature type="compositionally biased region" description="Low complexity" evidence="1">
    <location>
        <begin position="287"/>
        <end position="300"/>
    </location>
</feature>
<gene>
    <name evidence="2" type="ORF">I302_02313</name>
    <name evidence="3" type="ORF">I302_103610</name>
</gene>
<reference evidence="3" key="4">
    <citation type="submission" date="2024-02" db="EMBL/GenBank/DDBJ databases">
        <title>Comparative genomics of Cryptococcus and Kwoniella reveals pathogenesis evolution and contrasting modes of karyotype evolution via chromosome fusion or intercentromeric recombination.</title>
        <authorList>
            <person name="Coelho M.A."/>
            <person name="David-Palma M."/>
            <person name="Shea T."/>
            <person name="Bowers K."/>
            <person name="McGinley-Smith S."/>
            <person name="Mohammad A.W."/>
            <person name="Gnirke A."/>
            <person name="Yurkov A.M."/>
            <person name="Nowrousian M."/>
            <person name="Sun S."/>
            <person name="Cuomo C.A."/>
            <person name="Heitman J."/>
        </authorList>
    </citation>
    <scope>NUCLEOTIDE SEQUENCE</scope>
    <source>
        <strain evidence="3">CBS 10118</strain>
    </source>
</reference>
<dbReference type="EMBL" id="CP144542">
    <property type="protein sequence ID" value="WVW81615.1"/>
    <property type="molecule type" value="Genomic_DNA"/>
</dbReference>
<dbReference type="KEGG" id="kbi:30206712"/>
<accession>A0A1B9G909</accession>
<dbReference type="AlphaFoldDB" id="A0A1B9G909"/>
<reference evidence="2" key="1">
    <citation type="submission" date="2013-07" db="EMBL/GenBank/DDBJ databases">
        <title>The Genome Sequence of Cryptococcus bestiolae CBS10118.</title>
        <authorList>
            <consortium name="The Broad Institute Genome Sequencing Platform"/>
            <person name="Cuomo C."/>
            <person name="Litvintseva A."/>
            <person name="Chen Y."/>
            <person name="Heitman J."/>
            <person name="Sun S."/>
            <person name="Springer D."/>
            <person name="Dromer F."/>
            <person name="Young S.K."/>
            <person name="Zeng Q."/>
            <person name="Gargeya S."/>
            <person name="Fitzgerald M."/>
            <person name="Abouelleil A."/>
            <person name="Alvarado L."/>
            <person name="Berlin A.M."/>
            <person name="Chapman S.B."/>
            <person name="Dewar J."/>
            <person name="Goldberg J."/>
            <person name="Griggs A."/>
            <person name="Gujja S."/>
            <person name="Hansen M."/>
            <person name="Howarth C."/>
            <person name="Imamovic A."/>
            <person name="Larimer J."/>
            <person name="McCowan C."/>
            <person name="Murphy C."/>
            <person name="Pearson M."/>
            <person name="Priest M."/>
            <person name="Roberts A."/>
            <person name="Saif S."/>
            <person name="Shea T."/>
            <person name="Sykes S."/>
            <person name="Wortman J."/>
            <person name="Nusbaum C."/>
            <person name="Birren B."/>
        </authorList>
    </citation>
    <scope>NUCLEOTIDE SEQUENCE [LARGE SCALE GENOMIC DNA]</scope>
    <source>
        <strain evidence="2">CBS 10118</strain>
    </source>
</reference>
<evidence type="ECO:0000313" key="3">
    <source>
        <dbReference type="EMBL" id="WVW81615.1"/>
    </source>
</evidence>
<dbReference type="Proteomes" id="UP000092730">
    <property type="component" value="Chromosome 2"/>
</dbReference>
<organism evidence="2">
    <name type="scientific">Kwoniella bestiolae CBS 10118</name>
    <dbReference type="NCBI Taxonomy" id="1296100"/>
    <lineage>
        <taxon>Eukaryota</taxon>
        <taxon>Fungi</taxon>
        <taxon>Dikarya</taxon>
        <taxon>Basidiomycota</taxon>
        <taxon>Agaricomycotina</taxon>
        <taxon>Tremellomycetes</taxon>
        <taxon>Tremellales</taxon>
        <taxon>Cryptococcaceae</taxon>
        <taxon>Kwoniella</taxon>
    </lineage>
</organism>
<evidence type="ECO:0000256" key="1">
    <source>
        <dbReference type="SAM" id="MobiDB-lite"/>
    </source>
</evidence>
<name>A0A1B9G909_9TREE</name>
<sequence>MSTSEASVSTEPTAYWMYQFGSRELLEALKKNGTHSRKVWEGEPGYCQSSKCPETNHKLLAGKMRTQVSTSSTRSGARCFILLHTDPCEGKIFPEEGEEECSRVGPLLRAMRSNRDQWTRVVVDKLRFATNCAAPTCLSQISEGEPAAVYYPKDSYRAISKSIAFHDWSCENDGLSNLPASTKEETERVLLANRDHLRKNVCSYGSTDGLIKDSMDYKGPSGLTCFSCGECFSPKNPMIAVRDSDEYCLPKNYHGVTETHFLPVHADKKCLHTAFDGQQGLTPSLPSATQGSAQSSQSSSVRNTASVMF</sequence>